<dbReference type="InterPro" id="IPR023885">
    <property type="entry name" value="4Fe4S-binding_SPASM_dom"/>
</dbReference>
<comment type="caution">
    <text evidence="8">The sequence shown here is derived from an EMBL/GenBank/DDBJ whole genome shotgun (WGS) entry which is preliminary data.</text>
</comment>
<name>A0ABS2DKV7_9BACI</name>
<keyword evidence="6" id="KW-0411">Iron-sulfur</keyword>
<sequence length="431" mass="49534">MLKKSRYVIKSESYDGESDIYFNIRNSIGFKVPKKSAKGFGELSKLGNMSDIFSKYHFYESENDADDVLSAYKKARNNNNPLHLTILAHENCNFRCIYCYERFEKNKLKPEVEEGIEKFVNKRIEDYSYKEFSVSWFGGEPLLAPDVIERLSQKFIKKSNEYGINYAATVTTNGYFLNDSVIDLLLRNQVKGFQITIDGTKETHDKQRILKGGQGTYDVIINNLKKLSERTEDFHVILRMNVGEDNYIHVVDYIEEMKRLFGRDDRFRLYFHNIGKWGGSNDENLDVCAESTAIQLTNLALDKGATVERIGKKIKPHSICYAASPHSFVFGTDGMLYKCTVALYDDINHVGQLNQDGSLDLDRNKFDAWTESGIEDSKCKECFLAPSCHGDSCPWIRLTENRTPCPDHKTQMKSIITTMDRQGEKFIEVIK</sequence>
<dbReference type="PANTHER" id="PTHR43787">
    <property type="entry name" value="FEMO COFACTOR BIOSYNTHESIS PROTEIN NIFB-RELATED"/>
    <property type="match status" value="1"/>
</dbReference>
<dbReference type="RefSeq" id="WP_204204484.1">
    <property type="nucleotide sequence ID" value="NZ_JAFELM010000039.1"/>
</dbReference>
<dbReference type="InterPro" id="IPR007197">
    <property type="entry name" value="rSAM"/>
</dbReference>
<keyword evidence="2" id="KW-0004">4Fe-4S</keyword>
<dbReference type="NCBIfam" id="TIGR04085">
    <property type="entry name" value="rSAM_more_4Fe4S"/>
    <property type="match status" value="1"/>
</dbReference>
<dbReference type="SFLD" id="SFLDG01384">
    <property type="entry name" value="thioether_bond_formation_requi"/>
    <property type="match status" value="1"/>
</dbReference>
<evidence type="ECO:0000256" key="1">
    <source>
        <dbReference type="ARBA" id="ARBA00001966"/>
    </source>
</evidence>
<evidence type="ECO:0000256" key="3">
    <source>
        <dbReference type="ARBA" id="ARBA00022691"/>
    </source>
</evidence>
<proteinExistence type="predicted"/>
<reference evidence="8 9" key="1">
    <citation type="submission" date="2021-02" db="EMBL/GenBank/DDBJ databases">
        <title>Bacillus sp. RD4P76, an endophyte from a halophyte.</title>
        <authorList>
            <person name="Sun J.-Q."/>
        </authorList>
    </citation>
    <scope>NUCLEOTIDE SEQUENCE [LARGE SCALE GENOMIC DNA]</scope>
    <source>
        <strain evidence="8 9">RD4P76</strain>
    </source>
</reference>
<protein>
    <submittedName>
        <fullName evidence="8">Radical SAM protein</fullName>
    </submittedName>
</protein>
<organism evidence="8 9">
    <name type="scientific">Bacillus suaedaesalsae</name>
    <dbReference type="NCBI Taxonomy" id="2810349"/>
    <lineage>
        <taxon>Bacteria</taxon>
        <taxon>Bacillati</taxon>
        <taxon>Bacillota</taxon>
        <taxon>Bacilli</taxon>
        <taxon>Bacillales</taxon>
        <taxon>Bacillaceae</taxon>
        <taxon>Bacillus</taxon>
    </lineage>
</organism>
<feature type="domain" description="Radical SAM core" evidence="7">
    <location>
        <begin position="78"/>
        <end position="306"/>
    </location>
</feature>
<dbReference type="Gene3D" id="3.20.20.70">
    <property type="entry name" value="Aldolase class I"/>
    <property type="match status" value="1"/>
</dbReference>
<evidence type="ECO:0000313" key="9">
    <source>
        <dbReference type="Proteomes" id="UP001518925"/>
    </source>
</evidence>
<dbReference type="InterPro" id="IPR023867">
    <property type="entry name" value="Sulphatase_maturase_rSAM"/>
</dbReference>
<dbReference type="InterPro" id="IPR013785">
    <property type="entry name" value="Aldolase_TIM"/>
</dbReference>
<dbReference type="SFLD" id="SFLDG01067">
    <property type="entry name" value="SPASM/twitch_domain_containing"/>
    <property type="match status" value="1"/>
</dbReference>
<gene>
    <name evidence="8" type="ORF">JR050_15785</name>
</gene>
<keyword evidence="4" id="KW-0479">Metal-binding</keyword>
<dbReference type="SFLD" id="SFLDG01386">
    <property type="entry name" value="main_SPASM_domain-containing"/>
    <property type="match status" value="1"/>
</dbReference>
<dbReference type="SUPFAM" id="SSF102114">
    <property type="entry name" value="Radical SAM enzymes"/>
    <property type="match status" value="1"/>
</dbReference>
<keyword evidence="3" id="KW-0949">S-adenosyl-L-methionine</keyword>
<dbReference type="InterPro" id="IPR058240">
    <property type="entry name" value="rSAM_sf"/>
</dbReference>
<dbReference type="Proteomes" id="UP001518925">
    <property type="component" value="Unassembled WGS sequence"/>
</dbReference>
<dbReference type="SFLD" id="SFLDS00029">
    <property type="entry name" value="Radical_SAM"/>
    <property type="match status" value="1"/>
</dbReference>
<evidence type="ECO:0000256" key="2">
    <source>
        <dbReference type="ARBA" id="ARBA00022485"/>
    </source>
</evidence>
<dbReference type="Pfam" id="PF04055">
    <property type="entry name" value="Radical_SAM"/>
    <property type="match status" value="1"/>
</dbReference>
<evidence type="ECO:0000256" key="6">
    <source>
        <dbReference type="ARBA" id="ARBA00023014"/>
    </source>
</evidence>
<evidence type="ECO:0000256" key="5">
    <source>
        <dbReference type="ARBA" id="ARBA00023004"/>
    </source>
</evidence>
<dbReference type="PROSITE" id="PS51918">
    <property type="entry name" value="RADICAL_SAM"/>
    <property type="match status" value="1"/>
</dbReference>
<evidence type="ECO:0000313" key="8">
    <source>
        <dbReference type="EMBL" id="MBM6619129.1"/>
    </source>
</evidence>
<dbReference type="PANTHER" id="PTHR43787:SF3">
    <property type="entry name" value="ARYLSULFATASE REGULATORY PROTEIN"/>
    <property type="match status" value="1"/>
</dbReference>
<evidence type="ECO:0000259" key="7">
    <source>
        <dbReference type="PROSITE" id="PS51918"/>
    </source>
</evidence>
<evidence type="ECO:0000256" key="4">
    <source>
        <dbReference type="ARBA" id="ARBA00022723"/>
    </source>
</evidence>
<dbReference type="CDD" id="cd01335">
    <property type="entry name" value="Radical_SAM"/>
    <property type="match status" value="1"/>
</dbReference>
<keyword evidence="9" id="KW-1185">Reference proteome</keyword>
<dbReference type="EMBL" id="JAFELM010000039">
    <property type="protein sequence ID" value="MBM6619129.1"/>
    <property type="molecule type" value="Genomic_DNA"/>
</dbReference>
<accession>A0ABS2DKV7</accession>
<keyword evidence="5" id="KW-0408">Iron</keyword>
<comment type="cofactor">
    <cofactor evidence="1">
        <name>[4Fe-4S] cluster</name>
        <dbReference type="ChEBI" id="CHEBI:49883"/>
    </cofactor>
</comment>